<dbReference type="PANTHER" id="PTHR13847:SF287">
    <property type="entry name" value="FAD-DEPENDENT OXIDOREDUCTASE DOMAIN-CONTAINING PROTEIN 1"/>
    <property type="match status" value="1"/>
</dbReference>
<dbReference type="OrthoDB" id="9815989at2"/>
<protein>
    <recommendedName>
        <fullName evidence="2">FAD dependent oxidoreductase domain-containing protein</fullName>
    </recommendedName>
</protein>
<dbReference type="Gene3D" id="3.50.50.60">
    <property type="entry name" value="FAD/NAD(P)-binding domain"/>
    <property type="match status" value="1"/>
</dbReference>
<dbReference type="Pfam" id="PF01266">
    <property type="entry name" value="DAO"/>
    <property type="match status" value="1"/>
</dbReference>
<dbReference type="SUPFAM" id="SSF51905">
    <property type="entry name" value="FAD/NAD(P)-binding domain"/>
    <property type="match status" value="1"/>
</dbReference>
<gene>
    <name evidence="3" type="ORF">AD945_09245</name>
</gene>
<dbReference type="STRING" id="318683.A0U94_00330"/>
<dbReference type="Gene3D" id="3.30.9.10">
    <property type="entry name" value="D-Amino Acid Oxidase, subunit A, domain 2"/>
    <property type="match status" value="1"/>
</dbReference>
<evidence type="ECO:0000259" key="2">
    <source>
        <dbReference type="Pfam" id="PF01266"/>
    </source>
</evidence>
<sequence>MPDVVVIGCGISGAATAWELAKAGRSVTLVDQYGPASMASGWTLAGVRQSGRHPAELPLAMEAVKIWQGLDEALEASTGYTQKGNLRIGLTPEDLPALQVIAKEGQAAGLIIDVLSDAQAVRDIAPALSPAIAGATWCPTDGHADPDATVNAYVTAARRLGVETLFGEAVLSLETRNGRMCGVRTASRSIPAGGVVLATGIGGNDLLAPFDCALPVDVRNVTVVRTRPLPPLLSQVLSVASACNSDAACAGRQQLDGAFRFTSGIKVWDGLMREERGRPVIAPTVGSLLETLQSFGDVVPAVLEAEIDAYWCGLVDQTPDALPVLDHVPGVEGLVMARGFSGHGFCLGPLTGRIMAALVQGEVSAVDISVFAFSRFSAPAGLSSAPVTLHG</sequence>
<dbReference type="RefSeq" id="WP_062108271.1">
    <property type="nucleotide sequence ID" value="NZ_LHZR01000107.1"/>
</dbReference>
<evidence type="ECO:0000313" key="3">
    <source>
        <dbReference type="EMBL" id="KXV47859.1"/>
    </source>
</evidence>
<feature type="domain" description="FAD dependent oxidoreductase" evidence="2">
    <location>
        <begin position="3"/>
        <end position="358"/>
    </location>
</feature>
<dbReference type="GO" id="GO:0016491">
    <property type="term" value="F:oxidoreductase activity"/>
    <property type="evidence" value="ECO:0007669"/>
    <property type="project" value="UniProtKB-KW"/>
</dbReference>
<reference evidence="3 4" key="1">
    <citation type="submission" date="2015-06" db="EMBL/GenBank/DDBJ databases">
        <title>Improved classification and identification of acetic acid bacteria using matrix-assisted laser desorption/ionization time-of-flight mass spectrometry; Gluconobacter nephelii and Gluconobacter uchimurae are later heterotypic synonyms of Gluconobacter japonicus and Gluconobacter oxydans, respectively.</title>
        <authorList>
            <person name="Li L."/>
            <person name="Cleenwerck I."/>
            <person name="De Vuyst L."/>
            <person name="Vandamme P."/>
        </authorList>
    </citation>
    <scope>NUCLEOTIDE SEQUENCE [LARGE SCALE GENOMIC DNA]</scope>
    <source>
        <strain evidence="3 4">LMG 1768</strain>
    </source>
</reference>
<name>A0A149TIG5_9PROT</name>
<keyword evidence="1" id="KW-0560">Oxidoreductase</keyword>
<dbReference type="GO" id="GO:0005737">
    <property type="term" value="C:cytoplasm"/>
    <property type="evidence" value="ECO:0007669"/>
    <property type="project" value="TreeGrafter"/>
</dbReference>
<evidence type="ECO:0000313" key="4">
    <source>
        <dbReference type="Proteomes" id="UP000075636"/>
    </source>
</evidence>
<evidence type="ECO:0000256" key="1">
    <source>
        <dbReference type="ARBA" id="ARBA00023002"/>
    </source>
</evidence>
<dbReference type="PANTHER" id="PTHR13847">
    <property type="entry name" value="SARCOSINE DEHYDROGENASE-RELATED"/>
    <property type="match status" value="1"/>
</dbReference>
<comment type="caution">
    <text evidence="3">The sequence shown here is derived from an EMBL/GenBank/DDBJ whole genome shotgun (WGS) entry which is preliminary data.</text>
</comment>
<dbReference type="AlphaFoldDB" id="A0A149TIG5"/>
<dbReference type="EMBL" id="LHZR01000107">
    <property type="protein sequence ID" value="KXV47859.1"/>
    <property type="molecule type" value="Genomic_DNA"/>
</dbReference>
<dbReference type="PATRIC" id="fig|318683.6.peg.648"/>
<dbReference type="InterPro" id="IPR036188">
    <property type="entry name" value="FAD/NAD-bd_sf"/>
</dbReference>
<dbReference type="InterPro" id="IPR006076">
    <property type="entry name" value="FAD-dep_OxRdtase"/>
</dbReference>
<dbReference type="Proteomes" id="UP000075636">
    <property type="component" value="Unassembled WGS sequence"/>
</dbReference>
<organism evidence="3 4">
    <name type="scientific">Gluconobacter albidus</name>
    <dbReference type="NCBI Taxonomy" id="318683"/>
    <lineage>
        <taxon>Bacteria</taxon>
        <taxon>Pseudomonadati</taxon>
        <taxon>Pseudomonadota</taxon>
        <taxon>Alphaproteobacteria</taxon>
        <taxon>Acetobacterales</taxon>
        <taxon>Acetobacteraceae</taxon>
        <taxon>Gluconobacter</taxon>
    </lineage>
</organism>
<accession>A0A149TIG5</accession>
<proteinExistence type="predicted"/>